<sequence>MFLAANPAAVNGSLQPMQRNSFARDAAACYESRPNDLVASTDA</sequence>
<name>A0A6J4J5I7_9BACT</name>
<evidence type="ECO:0000313" key="1">
    <source>
        <dbReference type="EMBL" id="CAA9269436.1"/>
    </source>
</evidence>
<dbReference type="EMBL" id="CADCTA010000117">
    <property type="protein sequence ID" value="CAA9269436.1"/>
    <property type="molecule type" value="Genomic_DNA"/>
</dbReference>
<proteinExistence type="predicted"/>
<accession>A0A6J4J5I7</accession>
<gene>
    <name evidence="1" type="ORF">AVDCRST_MAG42-3360</name>
</gene>
<reference evidence="1" key="1">
    <citation type="submission" date="2020-02" db="EMBL/GenBank/DDBJ databases">
        <authorList>
            <person name="Meier V. D."/>
        </authorList>
    </citation>
    <scope>NUCLEOTIDE SEQUENCE</scope>
    <source>
        <strain evidence="1">AVDCRST_MAG42</strain>
    </source>
</reference>
<dbReference type="AlphaFoldDB" id="A0A6J4J5I7"/>
<organism evidence="1">
    <name type="scientific">uncultured Chthoniobacterales bacterium</name>
    <dbReference type="NCBI Taxonomy" id="1836801"/>
    <lineage>
        <taxon>Bacteria</taxon>
        <taxon>Pseudomonadati</taxon>
        <taxon>Verrucomicrobiota</taxon>
        <taxon>Spartobacteria</taxon>
        <taxon>Chthoniobacterales</taxon>
        <taxon>environmental samples</taxon>
    </lineage>
</organism>
<protein>
    <submittedName>
        <fullName evidence="1">Uncharacterized protein</fullName>
    </submittedName>
</protein>